<reference evidence="2" key="2">
    <citation type="submission" date="2019-01" db="UniProtKB">
        <authorList>
            <consortium name="EnsemblPlants"/>
        </authorList>
    </citation>
    <scope>IDENTIFICATION</scope>
    <source>
        <strain evidence="2">cv. Heinz 1706</strain>
    </source>
</reference>
<proteinExistence type="predicted"/>
<dbReference type="PaxDb" id="4081-Solyc01g057990.1.1"/>
<dbReference type="Proteomes" id="UP000004994">
    <property type="component" value="Chromosome 1"/>
</dbReference>
<keyword evidence="1" id="KW-1133">Transmembrane helix</keyword>
<dbReference type="Gramene" id="Solyc01g057990.1.1">
    <property type="protein sequence ID" value="Solyc01g057990.1.1.1"/>
    <property type="gene ID" value="Solyc01g057990.1"/>
</dbReference>
<sequence length="54" mass="6552">MRPSMSCCFNLVRFDIPSVHFIFYVVSIILFFILPFSFLVERKRKLLENLRRVI</sequence>
<organism evidence="2">
    <name type="scientific">Solanum lycopersicum</name>
    <name type="common">Tomato</name>
    <name type="synonym">Lycopersicon esculentum</name>
    <dbReference type="NCBI Taxonomy" id="4081"/>
    <lineage>
        <taxon>Eukaryota</taxon>
        <taxon>Viridiplantae</taxon>
        <taxon>Streptophyta</taxon>
        <taxon>Embryophyta</taxon>
        <taxon>Tracheophyta</taxon>
        <taxon>Spermatophyta</taxon>
        <taxon>Magnoliopsida</taxon>
        <taxon>eudicotyledons</taxon>
        <taxon>Gunneridae</taxon>
        <taxon>Pentapetalae</taxon>
        <taxon>asterids</taxon>
        <taxon>lamiids</taxon>
        <taxon>Solanales</taxon>
        <taxon>Solanaceae</taxon>
        <taxon>Solanoideae</taxon>
        <taxon>Solaneae</taxon>
        <taxon>Solanum</taxon>
        <taxon>Solanum subgen. Lycopersicon</taxon>
    </lineage>
</organism>
<evidence type="ECO:0000313" key="3">
    <source>
        <dbReference type="Proteomes" id="UP000004994"/>
    </source>
</evidence>
<keyword evidence="3" id="KW-1185">Reference proteome</keyword>
<evidence type="ECO:0000313" key="2">
    <source>
        <dbReference type="EnsemblPlants" id="Solyc01g057990.1.1.1"/>
    </source>
</evidence>
<dbReference type="EnsemblPlants" id="Solyc01g057990.1.1">
    <property type="protein sequence ID" value="Solyc01g057990.1.1.1"/>
    <property type="gene ID" value="Solyc01g057990.1"/>
</dbReference>
<evidence type="ECO:0000256" key="1">
    <source>
        <dbReference type="SAM" id="Phobius"/>
    </source>
</evidence>
<name>A0A3Q7EEH2_SOLLC</name>
<keyword evidence="1" id="KW-0812">Transmembrane</keyword>
<reference evidence="2" key="1">
    <citation type="journal article" date="2012" name="Nature">
        <title>The tomato genome sequence provides insights into fleshy fruit evolution.</title>
        <authorList>
            <consortium name="Tomato Genome Consortium"/>
        </authorList>
    </citation>
    <scope>NUCLEOTIDE SEQUENCE [LARGE SCALE GENOMIC DNA]</scope>
    <source>
        <strain evidence="2">cv. Heinz 1706</strain>
    </source>
</reference>
<protein>
    <submittedName>
        <fullName evidence="2">Uncharacterized protein</fullName>
    </submittedName>
</protein>
<keyword evidence="1" id="KW-0472">Membrane</keyword>
<accession>A0A3Q7EEH2</accession>
<dbReference type="AlphaFoldDB" id="A0A3Q7EEH2"/>
<feature type="transmembrane region" description="Helical" evidence="1">
    <location>
        <begin position="21"/>
        <end position="40"/>
    </location>
</feature>
<dbReference type="InParanoid" id="A0A3Q7EEH2"/>